<reference evidence="3 4" key="1">
    <citation type="journal article" date="2012" name="BMC Genomics">
        <title>Comparative genomics of bacteria in the genus Providencia isolated from wild Drosophila melanogaster.</title>
        <authorList>
            <person name="Galac M.R."/>
            <person name="Lazzaro B.P."/>
        </authorList>
    </citation>
    <scope>NUCLEOTIDE SEQUENCE [LARGE SCALE GENOMIC DNA]</scope>
    <source>
        <strain evidence="3 4">DSM 19967</strain>
    </source>
</reference>
<dbReference type="RefSeq" id="WP_008915368.1">
    <property type="nucleotide sequence ID" value="NZ_CM001773.1"/>
</dbReference>
<keyword evidence="4" id="KW-1185">Reference proteome</keyword>
<name>K8WDC6_9GAMM</name>
<gene>
    <name evidence="3" type="ORF">OO7_07659</name>
</gene>
<proteinExistence type="predicted"/>
<dbReference type="InterPro" id="IPR021136">
    <property type="entry name" value="Flagellar_hook_control-like_C"/>
</dbReference>
<dbReference type="PANTHER" id="PTHR37533">
    <property type="entry name" value="FLAGELLAR HOOK-LENGTH CONTROL PROTEIN"/>
    <property type="match status" value="1"/>
</dbReference>
<sequence length="321" mass="36812">MDNPSEIKTNQLIEFDINQDSNQLSTEASSDLSLTIFSYSEENPIISDEKQINRYLTSTQPKSNINKFKIENQLETEQKDEFNLNKWDNNKNICKIENHLPLEKSSVNKDNITSIIPIIFTENTPIIKKNPPSLSDSTLFQNNSTQIINTFPIQTTISSQTFINSPPIFTMQPNIPLTSEVWQQQLNQHLLFFSREGISHAQLRLYPEELGLLNIQLHIEDNQAVMHFISQHSHVRSTMEAMMPLLRSALQENGVHLTQSSVGADFFNNTSDNQSHTDQDKHNHQKNSPFYPRKTISTNINQNQHIRILSPQLSGIINTFV</sequence>
<organism evidence="3 4">
    <name type="scientific">Providencia sneebia DSM 19967</name>
    <dbReference type="NCBI Taxonomy" id="1141660"/>
    <lineage>
        <taxon>Bacteria</taxon>
        <taxon>Pseudomonadati</taxon>
        <taxon>Pseudomonadota</taxon>
        <taxon>Gammaproteobacteria</taxon>
        <taxon>Enterobacterales</taxon>
        <taxon>Morganellaceae</taxon>
        <taxon>Providencia</taxon>
    </lineage>
</organism>
<dbReference type="AlphaFoldDB" id="K8WDC6"/>
<protein>
    <submittedName>
        <fullName evidence="3">Flagellar hook-length control protein FliK</fullName>
    </submittedName>
</protein>
<accession>K8WDC6</accession>
<evidence type="ECO:0000313" key="3">
    <source>
        <dbReference type="EMBL" id="EKT58574.1"/>
    </source>
</evidence>
<evidence type="ECO:0000313" key="4">
    <source>
        <dbReference type="Proteomes" id="UP000010290"/>
    </source>
</evidence>
<dbReference type="CDD" id="cd17470">
    <property type="entry name" value="T3SS_Flik_C"/>
    <property type="match status" value="1"/>
</dbReference>
<dbReference type="PANTHER" id="PTHR37533:SF2">
    <property type="entry name" value="FLAGELLAR HOOK-LENGTH CONTROL PROTEIN"/>
    <property type="match status" value="1"/>
</dbReference>
<dbReference type="HOGENOM" id="CLU_865627_0_0_6"/>
<evidence type="ECO:0000259" key="2">
    <source>
        <dbReference type="Pfam" id="PF02120"/>
    </source>
</evidence>
<feature type="region of interest" description="Disordered" evidence="1">
    <location>
        <begin position="266"/>
        <end position="294"/>
    </location>
</feature>
<feature type="domain" description="Flagellar hook-length control protein-like C-terminal" evidence="2">
    <location>
        <begin position="194"/>
        <end position="264"/>
    </location>
</feature>
<evidence type="ECO:0000256" key="1">
    <source>
        <dbReference type="SAM" id="MobiDB-lite"/>
    </source>
</evidence>
<dbReference type="Gene3D" id="3.30.750.140">
    <property type="match status" value="1"/>
</dbReference>
<dbReference type="InterPro" id="IPR052563">
    <property type="entry name" value="FliK"/>
</dbReference>
<keyword evidence="3" id="KW-0282">Flagellum</keyword>
<dbReference type="EMBL" id="AKKN01000007">
    <property type="protein sequence ID" value="EKT58574.1"/>
    <property type="molecule type" value="Genomic_DNA"/>
</dbReference>
<comment type="caution">
    <text evidence="3">The sequence shown here is derived from an EMBL/GenBank/DDBJ whole genome shotgun (WGS) entry which is preliminary data.</text>
</comment>
<dbReference type="PATRIC" id="fig|1141660.3.peg.1535"/>
<keyword evidence="3" id="KW-0969">Cilium</keyword>
<dbReference type="Pfam" id="PF02120">
    <property type="entry name" value="Flg_hook"/>
    <property type="match status" value="1"/>
</dbReference>
<keyword evidence="3" id="KW-0966">Cell projection</keyword>
<dbReference type="InterPro" id="IPR038610">
    <property type="entry name" value="FliK-like_C_sf"/>
</dbReference>
<dbReference type="Proteomes" id="UP000010290">
    <property type="component" value="Chromosome"/>
</dbReference>